<feature type="compositionally biased region" description="Polar residues" evidence="15">
    <location>
        <begin position="2014"/>
        <end position="2025"/>
    </location>
</feature>
<comment type="caution">
    <text evidence="13">Lacks conserved residue(s) required for the propagation of feature annotation.</text>
</comment>
<dbReference type="PROSITE" id="PS00232">
    <property type="entry name" value="CADHERIN_1"/>
    <property type="match status" value="1"/>
</dbReference>
<dbReference type="SUPFAM" id="SSF52058">
    <property type="entry name" value="L domain-like"/>
    <property type="match status" value="2"/>
</dbReference>
<feature type="domain" description="TSP C-terminal" evidence="19">
    <location>
        <begin position="2211"/>
        <end position="2423"/>
    </location>
</feature>
<dbReference type="CDD" id="cd00063">
    <property type="entry name" value="FN3"/>
    <property type="match status" value="1"/>
</dbReference>
<dbReference type="Gene3D" id="2.60.120.260">
    <property type="entry name" value="Galactose-binding domain-like"/>
    <property type="match status" value="1"/>
</dbReference>
<dbReference type="Pfam" id="PF13385">
    <property type="entry name" value="Laminin_G_3"/>
    <property type="match status" value="1"/>
</dbReference>
<dbReference type="SMART" id="SM00365">
    <property type="entry name" value="LRR_SD22"/>
    <property type="match status" value="7"/>
</dbReference>
<feature type="region of interest" description="Disordered" evidence="15">
    <location>
        <begin position="1981"/>
        <end position="2078"/>
    </location>
</feature>
<dbReference type="PANTHER" id="PTHR10199">
    <property type="entry name" value="THROMBOSPONDIN"/>
    <property type="match status" value="1"/>
</dbReference>
<dbReference type="InterPro" id="IPR001881">
    <property type="entry name" value="EGF-like_Ca-bd_dom"/>
</dbReference>
<dbReference type="PROSITE" id="PS51234">
    <property type="entry name" value="TSP3"/>
    <property type="match status" value="1"/>
</dbReference>
<evidence type="ECO:0000256" key="4">
    <source>
        <dbReference type="ARBA" id="ARBA00022614"/>
    </source>
</evidence>
<dbReference type="SUPFAM" id="SSF103647">
    <property type="entry name" value="TSP type-3 repeat"/>
    <property type="match status" value="3"/>
</dbReference>
<evidence type="ECO:0000256" key="7">
    <source>
        <dbReference type="ARBA" id="ARBA00022837"/>
    </source>
</evidence>
<evidence type="ECO:0000259" key="17">
    <source>
        <dbReference type="PROSITE" id="PS50026"/>
    </source>
</evidence>
<dbReference type="SMART" id="SM01411">
    <property type="entry name" value="Ephrin_rec_like"/>
    <property type="match status" value="1"/>
</dbReference>
<evidence type="ECO:0000256" key="5">
    <source>
        <dbReference type="ARBA" id="ARBA00022729"/>
    </source>
</evidence>
<sequence length="2648" mass="295108">MPELITLRLHSQNGGGLKAIRYNAFKDINAKLENLWVSDNSLTTFPHQVLSEQPYNSLIRIYADHNRISNVTEFGEEAYQTYMLPYYYQRKEIFEPFQTLPNVIEMHLGSNLIIGLNESDLCHMSKLEILFLGRNKLTEDTIDPETFRCIPELYQLTLHYNYMQYIPDAVTTAERLPSIKTLDMAYNKLTFVESGVLTNVSTLLTLDLNGNDFRFLQDRPFIGLSKLSNLNLGDNDITIIPDEAFTNCTSLTTISLQNNKIKRLMKIHFISCPLTGSLDFTNNEIAYIEDGTFDHLTSTSSISLSNNRLTRIPNGGDFQDISVDTLSLSGNYITSIEKGDFKHFQFSNLYLDNNKIRFVASQGFDHVSGGDVHLTGNPMDTLYPWSFYETSARWLSDNLLTSLEEKIFSDGSYIGNWFYLNNNKLTKISDNALKGLTARYLTLDDNKMTIYPGAALRTLGLQKLKVQRNNFQKLPLGSFDGQSNLQELYLVGNQLTIIPTGLLDPLVNLKKLVATNNNIRVVEYGAFLKQENSLEDIELQRNKLEYFPTLTTLNRLRTIDLSSNNIESIGYLEFNKTTVSSVNLADNPLDCSCQMYYSLKYVKSSINGGRCTTPLNASDVTFVSSQNQDINYFLEVETSMFQCSAENITVSAPADYQINVTWSAPDVLYPPDERIPDDTGYLPGNETWIFYVKCTSNTADTLYATITDLTGGLDSSYSHLFTRADGVKAGTKYACSIQLKKDDYRSGKSQLIYVTTLATIEGNWAAGVNGILLKMTHYDFSVVHEDFTYVTEDYYNNPIYVASPYGAWLTMSTNPLTDRFSDWFHDKEGTNIAVENVLALSYDAINDVHRFADSAFLPIDNYGYRTEFQTDCDGSFHNFGFTTAIRTGILYEGSGLVSVGGGEELWLYINRTLVLQMIADPANSSVPCKVLDLSPAAGPGGAYLTPHQGTISAGRCQNTHPIDSDRVFLELTPGNTYHFDVFHTERKGCTSSLYLETKHLKFVQNSTYEEPPVDYFVYVRENFHVEGIITELTLNDVFSVGPNYQVTVIRGNEAGHYKLKEDTSANRLAATPPPDVVYSYTNLLGIEVPFVECQGPVVLNTEPNFERTDSLDVNANTVLLTLNTSLDFEMTQSYVVVMEVIDLGAVPTITGQIVVKVLVQDVNDNCPILNETVYNFRPIPALELSHILTLNASDMDSGTNANVTFMVSNPVVDPPLSRYNASFDLYYIVYNESSEVTFSVAAIDNGVPRRGTVASVRLTLSNTCLLSALFEEIDIHLEVDGTTGQVWFRIPKYWVYDFECQRVAGLSSGFVLDSQMSASSYEYYSYPGRGRINETFAPRMFPDTCFAKSFEYRRRETTMTVKISLTTEITNPIIAHCKSDRLSVMTDESIDLDTDKGAEAGLRRPEADGGRLDQPRLTVSGKKYLPEETPLGVTRFPSLGPCHGRAPRFFFHNTADSALVTPETFDRTDVTGLLTGGWVAEVIDENQWLQVDMTEPYIIHKVMLQGREDAAMWVTTYKIWYSDNGVDFVEYSDVNGTNIFPGPSSQNDIITHDLTPAIMAQYIRINPVTFFGGISLRLELIGCTQAEKKYYDTTCQRCVAGYYCPGDGQRYACGRCDPGQDVSTCSISPTEHSFGAQAQCSSCPSGWLCHEGLAYPCPAYHYANCTDSACLDKCIHCEPGYACRGGVRRICKTGTYSDGNMLVCEMCGPGTYQNSSGADTCMNCPPGLISSKMKDHCTPCPQNTWSDGVGEICQSCSTSECRCLQKPFPCFKGVQCYNTKPDGASYVCGSCPPGMNGDGISCSDIDECTLYNPCWNGTKCINTEPGYQCLACPPGYTGTFKDAVSVDTNVRVYVFCGQTYPTIQQQTCQDIDECAINNGGCDINSYCYNTIGSYSCGFCKKGFLGDAFHGCYSDNYCDTGKHNCSSDAICVYTGPALFRCECKQGFAGDGEFCELDSDLDGRPDIDLVCVGRGCEKDNCPTIPNSGQEDNDRDKIGDFCDYDDDNDATPDDQDNCQYVVNYSQSDSDNDGVGDECDNCPNDYNPDQNDNDGDGVGDLCDDDDDNDANPGQEDNDNDGLGDVCDNCRTVSNNDQLDTDQNGYGDVCDPIGGLNKDRDGDSIIDLYDNCEIIINPDQSDIDEDGIGDACDSDIDGDGILNDQDNCPYVNNPRQTDTNGNQIGDDCEVDTDGDGVINNDDHCPLIANIGALNMSSYIVINLDPTLTADDPIWEIKDDGREIRQLAITEKPLMLIGSQGYSAMDFYGTMFVNTDQGQDYIGFVFGYQSNRRFYIVTWRHDNRNYGGSAYRGGLKGVQIKVVNSATGPGSVLSNALWHSADTDNEARLLWHHPEMTEWLHKTPYRWILQWRPSLGLIRLRIHQGIETIVDSGDLYDITISGGRAGVFVFNQSEPIWSDLIVRCVDKENMAIMFDGVDDNVFIGNITELGIDESFTAESFVFWEDVVPSGVQPILCTQSQELCMFIKDGFFSGRLGNSTITGNTILTPGEWHHLFMRYEAETYTLSLYINGTNPGLEAYNNSIDHPDWNVTNITDIYLGRNDVDFFSGIIDEVRIYNIWLTDTELDSHIGEPGSLWDYHKKYLTLHYPMNDDGDRSVVKDSSPYGHNGLSYGDIYYVESTSHRARFQISHPDNK</sequence>
<evidence type="ECO:0000313" key="21">
    <source>
        <dbReference type="Proteomes" id="UP001208570"/>
    </source>
</evidence>
<organism evidence="20 21">
    <name type="scientific">Paralvinella palmiformis</name>
    <dbReference type="NCBI Taxonomy" id="53620"/>
    <lineage>
        <taxon>Eukaryota</taxon>
        <taxon>Metazoa</taxon>
        <taxon>Spiralia</taxon>
        <taxon>Lophotrochozoa</taxon>
        <taxon>Annelida</taxon>
        <taxon>Polychaeta</taxon>
        <taxon>Sedentaria</taxon>
        <taxon>Canalipalpata</taxon>
        <taxon>Terebellida</taxon>
        <taxon>Terebelliformia</taxon>
        <taxon>Alvinellidae</taxon>
        <taxon>Paralvinella</taxon>
    </lineage>
</organism>
<comment type="subcellular location">
    <subcellularLocation>
        <location evidence="1">Membrane</location>
    </subcellularLocation>
</comment>
<dbReference type="Gene3D" id="2.10.50.10">
    <property type="entry name" value="Tumor Necrosis Factor Receptor, subunit A, domain 2"/>
    <property type="match status" value="1"/>
</dbReference>
<dbReference type="InterPro" id="IPR000742">
    <property type="entry name" value="EGF"/>
</dbReference>
<dbReference type="SMART" id="SM00181">
    <property type="entry name" value="EGF"/>
    <property type="match status" value="5"/>
</dbReference>
<feature type="compositionally biased region" description="Acidic residues" evidence="15">
    <location>
        <begin position="2047"/>
        <end position="2077"/>
    </location>
</feature>
<dbReference type="EMBL" id="JAODUP010001023">
    <property type="protein sequence ID" value="KAK2141898.1"/>
    <property type="molecule type" value="Genomic_DNA"/>
</dbReference>
<dbReference type="SUPFAM" id="SSF57184">
    <property type="entry name" value="Growth factor receptor domain"/>
    <property type="match status" value="1"/>
</dbReference>
<keyword evidence="21" id="KW-1185">Reference proteome</keyword>
<dbReference type="InterPro" id="IPR000421">
    <property type="entry name" value="FA58C"/>
</dbReference>
<dbReference type="Pfam" id="PF13855">
    <property type="entry name" value="LRR_8"/>
    <property type="match status" value="2"/>
</dbReference>
<dbReference type="InterPro" id="IPR008859">
    <property type="entry name" value="Thrombospondin_C"/>
</dbReference>
<evidence type="ECO:0000256" key="10">
    <source>
        <dbReference type="ARBA" id="ARBA00023157"/>
    </source>
</evidence>
<dbReference type="InterPro" id="IPR011641">
    <property type="entry name" value="Tyr-kin_ephrin_A/B_rcpt-like"/>
</dbReference>
<dbReference type="InterPro" id="IPR032675">
    <property type="entry name" value="LRR_dom_sf"/>
</dbReference>
<dbReference type="InterPro" id="IPR020894">
    <property type="entry name" value="Cadherin_CS"/>
</dbReference>
<feature type="compositionally biased region" description="Low complexity" evidence="15">
    <location>
        <begin position="2037"/>
        <end position="2046"/>
    </location>
</feature>
<keyword evidence="9" id="KW-0472">Membrane</keyword>
<dbReference type="GO" id="GO:0007156">
    <property type="term" value="P:homophilic cell adhesion via plasma membrane adhesion molecules"/>
    <property type="evidence" value="ECO:0007669"/>
    <property type="project" value="InterPro"/>
</dbReference>
<evidence type="ECO:0000256" key="11">
    <source>
        <dbReference type="ARBA" id="ARBA00023180"/>
    </source>
</evidence>
<dbReference type="SMART" id="SM00369">
    <property type="entry name" value="LRR_TYP"/>
    <property type="match status" value="15"/>
</dbReference>
<keyword evidence="10" id="KW-1015">Disulfide bond</keyword>
<dbReference type="InterPro" id="IPR009030">
    <property type="entry name" value="Growth_fac_rcpt_cys_sf"/>
</dbReference>
<evidence type="ECO:0000313" key="20">
    <source>
        <dbReference type="EMBL" id="KAK2141898.1"/>
    </source>
</evidence>
<evidence type="ECO:0000256" key="6">
    <source>
        <dbReference type="ARBA" id="ARBA00022737"/>
    </source>
</evidence>
<keyword evidence="7 12" id="KW-0106">Calcium</keyword>
<dbReference type="PROSITE" id="PS01285">
    <property type="entry name" value="FA58C_1"/>
    <property type="match status" value="1"/>
</dbReference>
<dbReference type="InterPro" id="IPR001611">
    <property type="entry name" value="Leu-rich_rpt"/>
</dbReference>
<dbReference type="InterPro" id="IPR003961">
    <property type="entry name" value="FN3_dom"/>
</dbReference>
<dbReference type="SUPFAM" id="SSF49899">
    <property type="entry name" value="Concanavalin A-like lectins/glucanases"/>
    <property type="match status" value="2"/>
</dbReference>
<feature type="domain" description="Cadherin" evidence="18">
    <location>
        <begin position="1111"/>
        <end position="1169"/>
    </location>
</feature>
<dbReference type="SUPFAM" id="SSF49313">
    <property type="entry name" value="Cadherin-like"/>
    <property type="match status" value="2"/>
</dbReference>
<dbReference type="SMART" id="SM00231">
    <property type="entry name" value="FA58C"/>
    <property type="match status" value="1"/>
</dbReference>
<evidence type="ECO:0000256" key="14">
    <source>
        <dbReference type="PROSITE-ProRule" id="PRU00634"/>
    </source>
</evidence>
<comment type="caution">
    <text evidence="20">The sequence shown here is derived from an EMBL/GenBank/DDBJ whole genome shotgun (WGS) entry which is preliminary data.</text>
</comment>
<dbReference type="InterPro" id="IPR024731">
    <property type="entry name" value="NELL2-like_EGF"/>
</dbReference>
<dbReference type="Gene3D" id="4.10.1080.10">
    <property type="entry name" value="TSP type-3 repeat"/>
    <property type="match status" value="2"/>
</dbReference>
<dbReference type="Pfam" id="PF07645">
    <property type="entry name" value="EGF_CA"/>
    <property type="match status" value="2"/>
</dbReference>
<evidence type="ECO:0000256" key="8">
    <source>
        <dbReference type="ARBA" id="ARBA00022889"/>
    </source>
</evidence>
<dbReference type="FunFam" id="4.10.1080.10:FF:000001">
    <property type="entry name" value="Thrombospondin 3"/>
    <property type="match status" value="1"/>
</dbReference>
<dbReference type="Pfam" id="PF05735">
    <property type="entry name" value="TSP_C"/>
    <property type="match status" value="1"/>
</dbReference>
<dbReference type="FunFam" id="2.10.25.10:FF:000027">
    <property type="entry name" value="Thrombospondin 3"/>
    <property type="match status" value="1"/>
</dbReference>
<dbReference type="GO" id="GO:0005509">
    <property type="term" value="F:calcium ion binding"/>
    <property type="evidence" value="ECO:0007669"/>
    <property type="project" value="UniProtKB-UniRule"/>
</dbReference>
<dbReference type="InterPro" id="IPR003367">
    <property type="entry name" value="Thrombospondin_3-like_rpt"/>
</dbReference>
<feature type="compositionally biased region" description="Acidic residues" evidence="15">
    <location>
        <begin position="1999"/>
        <end position="2013"/>
    </location>
</feature>
<evidence type="ECO:0000256" key="13">
    <source>
        <dbReference type="PROSITE-ProRule" id="PRU00076"/>
    </source>
</evidence>
<dbReference type="InterPro" id="IPR018097">
    <property type="entry name" value="EGF_Ca-bd_CS"/>
</dbReference>
<feature type="domain" description="EGF-like" evidence="17">
    <location>
        <begin position="1913"/>
        <end position="1954"/>
    </location>
</feature>
<dbReference type="PROSITE" id="PS01286">
    <property type="entry name" value="FA58C_2"/>
    <property type="match status" value="1"/>
</dbReference>
<keyword evidence="11" id="KW-0325">Glycoprotein</keyword>
<dbReference type="PROSITE" id="PS01186">
    <property type="entry name" value="EGF_2"/>
    <property type="match status" value="1"/>
</dbReference>
<dbReference type="SUPFAM" id="SSF49785">
    <property type="entry name" value="Galactose-binding domain-like"/>
    <property type="match status" value="1"/>
</dbReference>
<evidence type="ECO:0000256" key="15">
    <source>
        <dbReference type="SAM" id="MobiDB-lite"/>
    </source>
</evidence>
<evidence type="ECO:0000259" key="19">
    <source>
        <dbReference type="PROSITE" id="PS51236"/>
    </source>
</evidence>
<name>A0AAD9IX05_9ANNE</name>
<dbReference type="InterPro" id="IPR017897">
    <property type="entry name" value="Thrombospondin_3_rpt"/>
</dbReference>
<dbReference type="Proteomes" id="UP001208570">
    <property type="component" value="Unassembled WGS sequence"/>
</dbReference>
<dbReference type="InterPro" id="IPR002126">
    <property type="entry name" value="Cadherin-like_dom"/>
</dbReference>
<dbReference type="PROSITE" id="PS51236">
    <property type="entry name" value="TSP_CTER"/>
    <property type="match status" value="1"/>
</dbReference>
<dbReference type="SMART" id="SM00112">
    <property type="entry name" value="CA"/>
    <property type="match status" value="1"/>
</dbReference>
<keyword evidence="5" id="KW-0732">Signal</keyword>
<dbReference type="FunFam" id="2.10.25.10:FF:000038">
    <property type="entry name" value="Fibrillin 2"/>
    <property type="match status" value="1"/>
</dbReference>
<evidence type="ECO:0000259" key="18">
    <source>
        <dbReference type="PROSITE" id="PS50268"/>
    </source>
</evidence>
<dbReference type="InterPro" id="IPR028974">
    <property type="entry name" value="TSP_type-3_rpt"/>
</dbReference>
<evidence type="ECO:0000256" key="12">
    <source>
        <dbReference type="PROSITE-ProRule" id="PRU00043"/>
    </source>
</evidence>
<feature type="domain" description="F5/8 type C" evidence="16">
    <location>
        <begin position="1434"/>
        <end position="1583"/>
    </location>
</feature>
<evidence type="ECO:0000259" key="16">
    <source>
        <dbReference type="PROSITE" id="PS50022"/>
    </source>
</evidence>
<dbReference type="Pfam" id="PF12947">
    <property type="entry name" value="EGF_3"/>
    <property type="match status" value="1"/>
</dbReference>
<evidence type="ECO:0000256" key="2">
    <source>
        <dbReference type="ARBA" id="ARBA00009456"/>
    </source>
</evidence>
<keyword evidence="8" id="KW-0130">Cell adhesion</keyword>
<dbReference type="Pfam" id="PF02412">
    <property type="entry name" value="TSP_3"/>
    <property type="match status" value="4"/>
</dbReference>
<feature type="repeat" description="TSP type-3" evidence="14">
    <location>
        <begin position="2136"/>
        <end position="2171"/>
    </location>
</feature>
<dbReference type="GO" id="GO:0005576">
    <property type="term" value="C:extracellular region"/>
    <property type="evidence" value="ECO:0007669"/>
    <property type="project" value="InterPro"/>
</dbReference>
<dbReference type="Gene3D" id="2.10.25.10">
    <property type="entry name" value="Laminin"/>
    <property type="match status" value="4"/>
</dbReference>
<dbReference type="PROSITE" id="PS50268">
    <property type="entry name" value="CADHERIN_2"/>
    <property type="match status" value="1"/>
</dbReference>
<dbReference type="CDD" id="cd00054">
    <property type="entry name" value="EGF_CA"/>
    <property type="match status" value="2"/>
</dbReference>
<feature type="domain" description="EGF-like" evidence="17">
    <location>
        <begin position="1804"/>
        <end position="1842"/>
    </location>
</feature>
<reference evidence="20" key="1">
    <citation type="journal article" date="2023" name="Mol. Biol. Evol.">
        <title>Third-Generation Sequencing Reveals the Adaptive Role of the Epigenome in Three Deep-Sea Polychaetes.</title>
        <authorList>
            <person name="Perez M."/>
            <person name="Aroh O."/>
            <person name="Sun Y."/>
            <person name="Lan Y."/>
            <person name="Juniper S.K."/>
            <person name="Young C.R."/>
            <person name="Angers B."/>
            <person name="Qian P.Y."/>
        </authorList>
    </citation>
    <scope>NUCLEOTIDE SEQUENCE</scope>
    <source>
        <strain evidence="20">P08H-3</strain>
    </source>
</reference>
<keyword evidence="4" id="KW-0433">Leucine-rich repeat</keyword>
<keyword evidence="6" id="KW-0677">Repeat</keyword>
<proteinExistence type="inferred from homology"/>
<dbReference type="InterPro" id="IPR003591">
    <property type="entry name" value="Leu-rich_rpt_typical-subtyp"/>
</dbReference>
<accession>A0AAD9IX05</accession>
<comment type="similarity">
    <text evidence="2">Belongs to the thrombospondin family.</text>
</comment>
<dbReference type="CDD" id="cd00057">
    <property type="entry name" value="FA58C"/>
    <property type="match status" value="1"/>
</dbReference>
<dbReference type="PROSITE" id="PS50026">
    <property type="entry name" value="EGF_3"/>
    <property type="match status" value="2"/>
</dbReference>
<dbReference type="InterPro" id="IPR015919">
    <property type="entry name" value="Cadherin-like_sf"/>
</dbReference>
<dbReference type="PROSITE" id="PS50022">
    <property type="entry name" value="FA58C_3"/>
    <property type="match status" value="1"/>
</dbReference>
<dbReference type="Gene3D" id="3.80.10.10">
    <property type="entry name" value="Ribonuclease Inhibitor"/>
    <property type="match status" value="3"/>
</dbReference>
<dbReference type="GO" id="GO:0005886">
    <property type="term" value="C:plasma membrane"/>
    <property type="evidence" value="ECO:0007669"/>
    <property type="project" value="InterPro"/>
</dbReference>
<dbReference type="SMART" id="SM00179">
    <property type="entry name" value="EGF_CA"/>
    <property type="match status" value="3"/>
</dbReference>
<dbReference type="Gene3D" id="2.60.40.60">
    <property type="entry name" value="Cadherins"/>
    <property type="match status" value="2"/>
</dbReference>
<dbReference type="PROSITE" id="PS51450">
    <property type="entry name" value="LRR"/>
    <property type="match status" value="2"/>
</dbReference>
<evidence type="ECO:0000256" key="3">
    <source>
        <dbReference type="ARBA" id="ARBA00022536"/>
    </source>
</evidence>
<dbReference type="Gene3D" id="2.60.120.200">
    <property type="match status" value="2"/>
</dbReference>
<evidence type="ECO:0000256" key="9">
    <source>
        <dbReference type="ARBA" id="ARBA00023136"/>
    </source>
</evidence>
<keyword evidence="3 13" id="KW-0245">EGF-like domain</keyword>
<dbReference type="SUPFAM" id="SSF57196">
    <property type="entry name" value="EGF/Laminin"/>
    <property type="match status" value="2"/>
</dbReference>
<gene>
    <name evidence="20" type="ORF">LSH36_1023g02077</name>
</gene>
<dbReference type="Pfam" id="PF07699">
    <property type="entry name" value="Ephrin_rec_like"/>
    <property type="match status" value="1"/>
</dbReference>
<dbReference type="PANTHER" id="PTHR10199:SF110">
    <property type="entry name" value="TSP C-TERMINAL DOMAIN-CONTAINING PROTEIN"/>
    <property type="match status" value="1"/>
</dbReference>
<feature type="compositionally biased region" description="Acidic residues" evidence="15">
    <location>
        <begin position="2026"/>
        <end position="2036"/>
    </location>
</feature>
<evidence type="ECO:0000256" key="1">
    <source>
        <dbReference type="ARBA" id="ARBA00004370"/>
    </source>
</evidence>
<dbReference type="Pfam" id="PF00754">
    <property type="entry name" value="F5_F8_type_C"/>
    <property type="match status" value="1"/>
</dbReference>
<dbReference type="InterPro" id="IPR049883">
    <property type="entry name" value="NOTCH1_EGF-like"/>
</dbReference>
<dbReference type="InterPro" id="IPR013320">
    <property type="entry name" value="ConA-like_dom_sf"/>
</dbReference>
<dbReference type="PROSITE" id="PS01187">
    <property type="entry name" value="EGF_CA"/>
    <property type="match status" value="2"/>
</dbReference>
<dbReference type="FunFam" id="3.80.10.10:FF:001164">
    <property type="entry name" value="GH01279p"/>
    <property type="match status" value="1"/>
</dbReference>
<dbReference type="CDD" id="cd11304">
    <property type="entry name" value="Cadherin_repeat"/>
    <property type="match status" value="2"/>
</dbReference>
<dbReference type="InterPro" id="IPR008979">
    <property type="entry name" value="Galactose-bd-like_sf"/>
</dbReference>
<protein>
    <submittedName>
        <fullName evidence="20">Uncharacterized protein</fullName>
    </submittedName>
</protein>